<comment type="caution">
    <text evidence="2">The sequence shown here is derived from an EMBL/GenBank/DDBJ whole genome shotgun (WGS) entry which is preliminary data.</text>
</comment>
<gene>
    <name evidence="2" type="ORF">L210DRAFT_3504552</name>
</gene>
<keyword evidence="3" id="KW-1185">Reference proteome</keyword>
<reference evidence="2" key="1">
    <citation type="submission" date="2019-10" db="EMBL/GenBank/DDBJ databases">
        <authorList>
            <consortium name="DOE Joint Genome Institute"/>
            <person name="Kuo A."/>
            <person name="Miyauchi S."/>
            <person name="Kiss E."/>
            <person name="Drula E."/>
            <person name="Kohler A."/>
            <person name="Sanchez-Garcia M."/>
            <person name="Andreopoulos B."/>
            <person name="Barry K.W."/>
            <person name="Bonito G."/>
            <person name="Buee M."/>
            <person name="Carver A."/>
            <person name="Chen C."/>
            <person name="Cichocki N."/>
            <person name="Clum A."/>
            <person name="Culley D."/>
            <person name="Crous P.W."/>
            <person name="Fauchery L."/>
            <person name="Girlanda M."/>
            <person name="Hayes R."/>
            <person name="Keri Z."/>
            <person name="LaButti K."/>
            <person name="Lipzen A."/>
            <person name="Lombard V."/>
            <person name="Magnuson J."/>
            <person name="Maillard F."/>
            <person name="Morin E."/>
            <person name="Murat C."/>
            <person name="Nolan M."/>
            <person name="Ohm R."/>
            <person name="Pangilinan J."/>
            <person name="Pereira M."/>
            <person name="Perotto S."/>
            <person name="Peter M."/>
            <person name="Riley R."/>
            <person name="Sitrit Y."/>
            <person name="Stielow B."/>
            <person name="Szollosi G."/>
            <person name="Zifcakova L."/>
            <person name="Stursova M."/>
            <person name="Spatafora J.W."/>
            <person name="Tedersoo L."/>
            <person name="Vaario L.-M."/>
            <person name="Yamada A."/>
            <person name="Yan M."/>
            <person name="Wang P."/>
            <person name="Xu J."/>
            <person name="Bruns T."/>
            <person name="Baldrian P."/>
            <person name="Vilgalys R."/>
            <person name="Henrissat B."/>
            <person name="Grigoriev I.V."/>
            <person name="Hibbett D."/>
            <person name="Nagy L.G."/>
            <person name="Martin F.M."/>
        </authorList>
    </citation>
    <scope>NUCLEOTIDE SEQUENCE</scope>
    <source>
        <strain evidence="2">BED1</strain>
    </source>
</reference>
<protein>
    <submittedName>
        <fullName evidence="2">Uncharacterized protein</fullName>
    </submittedName>
</protein>
<reference evidence="2" key="2">
    <citation type="journal article" date="2020" name="Nat. Commun.">
        <title>Large-scale genome sequencing of mycorrhizal fungi provides insights into the early evolution of symbiotic traits.</title>
        <authorList>
            <person name="Miyauchi S."/>
            <person name="Kiss E."/>
            <person name="Kuo A."/>
            <person name="Drula E."/>
            <person name="Kohler A."/>
            <person name="Sanchez-Garcia M."/>
            <person name="Morin E."/>
            <person name="Andreopoulos B."/>
            <person name="Barry K.W."/>
            <person name="Bonito G."/>
            <person name="Buee M."/>
            <person name="Carver A."/>
            <person name="Chen C."/>
            <person name="Cichocki N."/>
            <person name="Clum A."/>
            <person name="Culley D."/>
            <person name="Crous P.W."/>
            <person name="Fauchery L."/>
            <person name="Girlanda M."/>
            <person name="Hayes R.D."/>
            <person name="Keri Z."/>
            <person name="LaButti K."/>
            <person name="Lipzen A."/>
            <person name="Lombard V."/>
            <person name="Magnuson J."/>
            <person name="Maillard F."/>
            <person name="Murat C."/>
            <person name="Nolan M."/>
            <person name="Ohm R.A."/>
            <person name="Pangilinan J."/>
            <person name="Pereira M.F."/>
            <person name="Perotto S."/>
            <person name="Peter M."/>
            <person name="Pfister S."/>
            <person name="Riley R."/>
            <person name="Sitrit Y."/>
            <person name="Stielow J.B."/>
            <person name="Szollosi G."/>
            <person name="Zifcakova L."/>
            <person name="Stursova M."/>
            <person name="Spatafora J.W."/>
            <person name="Tedersoo L."/>
            <person name="Vaario L.M."/>
            <person name="Yamada A."/>
            <person name="Yan M."/>
            <person name="Wang P."/>
            <person name="Xu J."/>
            <person name="Bruns T."/>
            <person name="Baldrian P."/>
            <person name="Vilgalys R."/>
            <person name="Dunand C."/>
            <person name="Henrissat B."/>
            <person name="Grigoriev I.V."/>
            <person name="Hibbett D."/>
            <person name="Nagy L.G."/>
            <person name="Martin F.M."/>
        </authorList>
    </citation>
    <scope>NUCLEOTIDE SEQUENCE</scope>
    <source>
        <strain evidence="2">BED1</strain>
    </source>
</reference>
<sequence>MFMAAAASILLLFVARILSVSGPVQWFILNLSRKKSHGAIWHPSPIPGVVLCSGTSSLPQFQLPPPALYESPVPLLMAKIIMSRHHSLFPLIPSQLEFGLWFWIGLRHSIHHIERVLGSADDARQAVQHPIDWFLNGWMWDEAHGHCLDSLRSRRRWRIWRI</sequence>
<accession>A0AAD4BU69</accession>
<organism evidence="2 3">
    <name type="scientific">Boletus edulis BED1</name>
    <dbReference type="NCBI Taxonomy" id="1328754"/>
    <lineage>
        <taxon>Eukaryota</taxon>
        <taxon>Fungi</taxon>
        <taxon>Dikarya</taxon>
        <taxon>Basidiomycota</taxon>
        <taxon>Agaricomycotina</taxon>
        <taxon>Agaricomycetes</taxon>
        <taxon>Agaricomycetidae</taxon>
        <taxon>Boletales</taxon>
        <taxon>Boletineae</taxon>
        <taxon>Boletaceae</taxon>
        <taxon>Boletoideae</taxon>
        <taxon>Boletus</taxon>
    </lineage>
</organism>
<dbReference type="EMBL" id="WHUW01000014">
    <property type="protein sequence ID" value="KAF8439480.1"/>
    <property type="molecule type" value="Genomic_DNA"/>
</dbReference>
<proteinExistence type="predicted"/>
<name>A0AAD4BU69_BOLED</name>
<dbReference type="AlphaFoldDB" id="A0AAD4BU69"/>
<dbReference type="Proteomes" id="UP001194468">
    <property type="component" value="Unassembled WGS sequence"/>
</dbReference>
<evidence type="ECO:0000313" key="3">
    <source>
        <dbReference type="Proteomes" id="UP001194468"/>
    </source>
</evidence>
<evidence type="ECO:0000256" key="1">
    <source>
        <dbReference type="SAM" id="SignalP"/>
    </source>
</evidence>
<feature type="chain" id="PRO_5041947828" evidence="1">
    <location>
        <begin position="20"/>
        <end position="162"/>
    </location>
</feature>
<feature type="signal peptide" evidence="1">
    <location>
        <begin position="1"/>
        <end position="19"/>
    </location>
</feature>
<evidence type="ECO:0000313" key="2">
    <source>
        <dbReference type="EMBL" id="KAF8439480.1"/>
    </source>
</evidence>
<keyword evidence="1" id="KW-0732">Signal</keyword>